<dbReference type="GO" id="GO:0004345">
    <property type="term" value="F:glucose-6-phosphate dehydrogenase activity"/>
    <property type="evidence" value="ECO:0007669"/>
    <property type="project" value="UniProtKB-UniRule"/>
</dbReference>
<proteinExistence type="inferred from homology"/>
<comment type="pathway">
    <text evidence="1 6">Carbohydrate degradation; pentose phosphate pathway; D-ribulose 5-phosphate from D-glucose 6-phosphate (oxidative stage): step 1/3.</text>
</comment>
<protein>
    <recommendedName>
        <fullName evidence="6">Glucose-6-phosphate 1-dehydrogenase</fullName>
        <shortName evidence="6">G6PD</shortName>
        <ecNumber evidence="6">1.1.1.49</ecNumber>
    </recommendedName>
</protein>
<dbReference type="RefSeq" id="WP_067631470.1">
    <property type="nucleotide sequence ID" value="NZ_CP013213.1"/>
</dbReference>
<dbReference type="EMBL" id="CP013213">
    <property type="protein sequence ID" value="AMC93061.1"/>
    <property type="molecule type" value="Genomic_DNA"/>
</dbReference>
<comment type="similarity">
    <text evidence="6">Belongs to the glucose-6-phosphate dehydrogenase family.</text>
</comment>
<feature type="domain" description="Glucose-6-phosphate dehydrogenase C-terminal" evidence="8">
    <location>
        <begin position="189"/>
        <end position="469"/>
    </location>
</feature>
<dbReference type="InterPro" id="IPR036291">
    <property type="entry name" value="NAD(P)-bd_dom_sf"/>
</dbReference>
<dbReference type="KEGG" id="erl:AOC36_03435"/>
<dbReference type="Gene3D" id="3.40.50.720">
    <property type="entry name" value="NAD(P)-binding Rossmann-like Domain"/>
    <property type="match status" value="1"/>
</dbReference>
<dbReference type="Proteomes" id="UP000063781">
    <property type="component" value="Chromosome"/>
</dbReference>
<keyword evidence="4 6" id="KW-0560">Oxidoreductase</keyword>
<dbReference type="OrthoDB" id="9802739at2"/>
<comment type="function">
    <text evidence="6">Catalyzes the oxidation of glucose 6-phosphate to 6-phosphogluconolactone.</text>
</comment>
<dbReference type="PRINTS" id="PR00079">
    <property type="entry name" value="G6PDHDRGNASE"/>
</dbReference>
<accession>A0A120JTJ3</accession>
<evidence type="ECO:0000256" key="3">
    <source>
        <dbReference type="ARBA" id="ARBA00022857"/>
    </source>
</evidence>
<feature type="binding site" evidence="6">
    <location>
        <position position="182"/>
    </location>
    <ligand>
        <name>substrate</name>
    </ligand>
</feature>
<keyword evidence="5 6" id="KW-0119">Carbohydrate metabolism</keyword>
<dbReference type="PIRSF" id="PIRSF000110">
    <property type="entry name" value="G6PD"/>
    <property type="match status" value="1"/>
</dbReference>
<dbReference type="HAMAP" id="MF_00966">
    <property type="entry name" value="G6PD"/>
    <property type="match status" value="1"/>
</dbReference>
<dbReference type="EC" id="1.1.1.49" evidence="6"/>
<dbReference type="UniPathway" id="UPA00115">
    <property type="reaction ID" value="UER00408"/>
</dbReference>
<keyword evidence="2 6" id="KW-0313">Glucose metabolism</keyword>
<dbReference type="Pfam" id="PF02781">
    <property type="entry name" value="G6PD_C"/>
    <property type="match status" value="1"/>
</dbReference>
<evidence type="ECO:0000256" key="6">
    <source>
        <dbReference type="HAMAP-Rule" id="MF_00966"/>
    </source>
</evidence>
<dbReference type="Pfam" id="PF00479">
    <property type="entry name" value="G6PD_N"/>
    <property type="match status" value="1"/>
</dbReference>
<comment type="caution">
    <text evidence="6">Lacks conserved residue(s) required for the propagation of feature annotation.</text>
</comment>
<dbReference type="Gene3D" id="3.30.360.10">
    <property type="entry name" value="Dihydrodipicolinate Reductase, domain 2"/>
    <property type="match status" value="1"/>
</dbReference>
<evidence type="ECO:0000259" key="7">
    <source>
        <dbReference type="Pfam" id="PF00479"/>
    </source>
</evidence>
<dbReference type="SUPFAM" id="SSF55347">
    <property type="entry name" value="Glyceraldehyde-3-phosphate dehydrogenase-like, C-terminal domain"/>
    <property type="match status" value="1"/>
</dbReference>
<sequence>MNNPNTIITIFGGTGDLTYRKLLPAFYNLVHGNKFSASSHIVIVGRRDFTTESYREQLRPWIESNSRYSVNDAVFDQFLNHIHYIKITFTEFEGYPHLRDFYSSLDKSDGIVHQHLFYFAVSPSYFVTIANHLNKAGLADEARLIIEKPFGNDLKSSIAINEALEQLFNPENIFRIDHYLAKEMVQNILTLRFENALFESVWNADMIDNIQISATETVGVESRGNFYDTVGALKDMIQSHLLQVLSIVTMEKPLSLDATDLHTMQENALDAFTIRNPQTDIVYGQYTEHKDSKSYINEDNVNSQSKTETFVAFKGYVETPRLHNVPIFVRTGKRMHRRSTEVVVELKSQEHAPRNLIVIKIQPDEGVYVRFNMNKPGTDGEKQTVYLDFCKSCNYVFRQETPEAYERLLNAALNNDHTLFASFKQVVQCWTLVESWIEASQNNPIHDYKAYTDGPQASHDLLKQHHTTWFSEQVLGDVYEIEHNE</sequence>
<dbReference type="GO" id="GO:0009051">
    <property type="term" value="P:pentose-phosphate shunt, oxidative branch"/>
    <property type="evidence" value="ECO:0007669"/>
    <property type="project" value="TreeGrafter"/>
</dbReference>
<evidence type="ECO:0000259" key="8">
    <source>
        <dbReference type="Pfam" id="PF02781"/>
    </source>
</evidence>
<comment type="catalytic activity">
    <reaction evidence="6">
        <text>D-glucose 6-phosphate + NADP(+) = 6-phospho-D-glucono-1,5-lactone + NADPH + H(+)</text>
        <dbReference type="Rhea" id="RHEA:15841"/>
        <dbReference type="ChEBI" id="CHEBI:15378"/>
        <dbReference type="ChEBI" id="CHEBI:57783"/>
        <dbReference type="ChEBI" id="CHEBI:57955"/>
        <dbReference type="ChEBI" id="CHEBI:58349"/>
        <dbReference type="ChEBI" id="CHEBI:61548"/>
        <dbReference type="EC" id="1.1.1.49"/>
    </reaction>
</comment>
<dbReference type="AlphaFoldDB" id="A0A120JTJ3"/>
<dbReference type="InterPro" id="IPR022674">
    <property type="entry name" value="G6P_DH_NAD-bd"/>
</dbReference>
<keyword evidence="10" id="KW-1185">Reference proteome</keyword>
<dbReference type="GO" id="GO:0005829">
    <property type="term" value="C:cytosol"/>
    <property type="evidence" value="ECO:0007669"/>
    <property type="project" value="TreeGrafter"/>
</dbReference>
<feature type="binding site" evidence="6">
    <location>
        <position position="235"/>
    </location>
    <ligand>
        <name>substrate</name>
    </ligand>
</feature>
<dbReference type="InterPro" id="IPR022675">
    <property type="entry name" value="G6P_DH_C"/>
</dbReference>
<dbReference type="InterPro" id="IPR001282">
    <property type="entry name" value="G6P_DH"/>
</dbReference>
<dbReference type="SUPFAM" id="SSF51735">
    <property type="entry name" value="NAD(P)-binding Rossmann-fold domains"/>
    <property type="match status" value="1"/>
</dbReference>
<keyword evidence="3 6" id="KW-0521">NADP</keyword>
<feature type="binding site" evidence="6">
    <location>
        <position position="178"/>
    </location>
    <ligand>
        <name>substrate</name>
    </ligand>
</feature>
<dbReference type="PANTHER" id="PTHR23429:SF0">
    <property type="entry name" value="GLUCOSE-6-PHOSPHATE 1-DEHYDROGENASE"/>
    <property type="match status" value="1"/>
</dbReference>
<feature type="active site" description="Proton acceptor" evidence="6">
    <location>
        <position position="240"/>
    </location>
</feature>
<dbReference type="PANTHER" id="PTHR23429">
    <property type="entry name" value="GLUCOSE-6-PHOSPHATE 1-DEHYDROGENASE G6PD"/>
    <property type="match status" value="1"/>
</dbReference>
<feature type="binding site" evidence="6">
    <location>
        <position position="148"/>
    </location>
    <ligand>
        <name>NADP(+)</name>
        <dbReference type="ChEBI" id="CHEBI:58349"/>
    </ligand>
</feature>
<evidence type="ECO:0000313" key="10">
    <source>
        <dbReference type="Proteomes" id="UP000063781"/>
    </source>
</evidence>
<feature type="domain" description="Glucose-6-phosphate dehydrogenase NAD-binding" evidence="7">
    <location>
        <begin position="10"/>
        <end position="187"/>
    </location>
</feature>
<feature type="binding site" evidence="6">
    <location>
        <position position="46"/>
    </location>
    <ligand>
        <name>NADP(+)</name>
        <dbReference type="ChEBI" id="CHEBI:58349"/>
    </ligand>
</feature>
<dbReference type="GO" id="GO:0006006">
    <property type="term" value="P:glucose metabolic process"/>
    <property type="evidence" value="ECO:0007669"/>
    <property type="project" value="UniProtKB-KW"/>
</dbReference>
<dbReference type="STRING" id="1514105.AOC36_03435"/>
<evidence type="ECO:0000256" key="4">
    <source>
        <dbReference type="ARBA" id="ARBA00023002"/>
    </source>
</evidence>
<feature type="binding site" evidence="6">
    <location>
        <position position="333"/>
    </location>
    <ligand>
        <name>substrate</name>
    </ligand>
</feature>
<evidence type="ECO:0000256" key="5">
    <source>
        <dbReference type="ARBA" id="ARBA00023277"/>
    </source>
</evidence>
<reference evidence="9 10" key="1">
    <citation type="submission" date="2015-10" db="EMBL/GenBank/DDBJ databases">
        <title>Erysipelothrix larvae sp. LV19 isolated from the larval gut of the rhinoceros beetle, Trypoxylus dichotomus.</title>
        <authorList>
            <person name="Lim S."/>
            <person name="Kim B.-C."/>
        </authorList>
    </citation>
    <scope>NUCLEOTIDE SEQUENCE [LARGE SCALE GENOMIC DNA]</scope>
    <source>
        <strain evidence="9 10">LV19</strain>
    </source>
</reference>
<evidence type="ECO:0000313" key="9">
    <source>
        <dbReference type="EMBL" id="AMC93061.1"/>
    </source>
</evidence>
<dbReference type="GO" id="GO:0050661">
    <property type="term" value="F:NADP binding"/>
    <property type="evidence" value="ECO:0007669"/>
    <property type="project" value="UniProtKB-UniRule"/>
</dbReference>
<organism evidence="9 10">
    <name type="scientific">Erysipelothrix larvae</name>
    <dbReference type="NCBI Taxonomy" id="1514105"/>
    <lineage>
        <taxon>Bacteria</taxon>
        <taxon>Bacillati</taxon>
        <taxon>Bacillota</taxon>
        <taxon>Erysipelotrichia</taxon>
        <taxon>Erysipelotrichales</taxon>
        <taxon>Erysipelotrichaceae</taxon>
        <taxon>Erysipelothrix</taxon>
    </lineage>
</organism>
<evidence type="ECO:0000256" key="1">
    <source>
        <dbReference type="ARBA" id="ARBA00004937"/>
    </source>
</evidence>
<feature type="binding site" evidence="6">
    <location>
        <position position="216"/>
    </location>
    <ligand>
        <name>substrate</name>
    </ligand>
</feature>
<gene>
    <name evidence="6" type="primary">zwf</name>
    <name evidence="9" type="ORF">AOC36_03435</name>
</gene>
<dbReference type="NCBIfam" id="TIGR00871">
    <property type="entry name" value="zwf"/>
    <property type="match status" value="1"/>
</dbReference>
<name>A0A120JTJ3_9FIRM</name>
<evidence type="ECO:0000256" key="2">
    <source>
        <dbReference type="ARBA" id="ARBA00022526"/>
    </source>
</evidence>